<evidence type="ECO:0000256" key="1">
    <source>
        <dbReference type="SAM" id="SignalP"/>
    </source>
</evidence>
<sequence>MSKMKYAFLTAVFFFATQPAYATIDFSEWPQADDAREFARLDDKLPAILSYFSQHDQAELAQLYRQAFGSPTYETTRYGQLEMQFIQAPHRIRVIISSQQDWQQVDLMVLAPES</sequence>
<dbReference type="Proteomes" id="UP001231616">
    <property type="component" value="Unassembled WGS sequence"/>
</dbReference>
<evidence type="ECO:0008006" key="4">
    <source>
        <dbReference type="Google" id="ProtNLM"/>
    </source>
</evidence>
<feature type="signal peptide" evidence="1">
    <location>
        <begin position="1"/>
        <end position="22"/>
    </location>
</feature>
<proteinExistence type="predicted"/>
<reference evidence="2 3" key="1">
    <citation type="submission" date="2023-08" db="EMBL/GenBank/DDBJ databases">
        <authorList>
            <person name="Joshi A."/>
            <person name="Thite S."/>
        </authorList>
    </citation>
    <scope>NUCLEOTIDE SEQUENCE [LARGE SCALE GENOMIC DNA]</scope>
    <source>
        <strain evidence="2 3">AC40</strain>
    </source>
</reference>
<gene>
    <name evidence="2" type="ORF">Q3O60_02055</name>
</gene>
<protein>
    <recommendedName>
        <fullName evidence="4">DUF3887 domain-containing protein</fullName>
    </recommendedName>
</protein>
<dbReference type="EMBL" id="JAUZVZ010000002">
    <property type="protein sequence ID" value="MDP4534970.1"/>
    <property type="molecule type" value="Genomic_DNA"/>
</dbReference>
<keyword evidence="1" id="KW-0732">Signal</keyword>
<keyword evidence="3" id="KW-1185">Reference proteome</keyword>
<organism evidence="2 3">
    <name type="scientific">Alkalimonas collagenimarina</name>
    <dbReference type="NCBI Taxonomy" id="400390"/>
    <lineage>
        <taxon>Bacteria</taxon>
        <taxon>Pseudomonadati</taxon>
        <taxon>Pseudomonadota</taxon>
        <taxon>Gammaproteobacteria</taxon>
        <taxon>Alkalimonas</taxon>
    </lineage>
</organism>
<name>A0ABT9GW87_9GAMM</name>
<evidence type="ECO:0000313" key="2">
    <source>
        <dbReference type="EMBL" id="MDP4534970.1"/>
    </source>
</evidence>
<comment type="caution">
    <text evidence="2">The sequence shown here is derived from an EMBL/GenBank/DDBJ whole genome shotgun (WGS) entry which is preliminary data.</text>
</comment>
<evidence type="ECO:0000313" key="3">
    <source>
        <dbReference type="Proteomes" id="UP001231616"/>
    </source>
</evidence>
<accession>A0ABT9GW87</accession>
<feature type="chain" id="PRO_5045409197" description="DUF3887 domain-containing protein" evidence="1">
    <location>
        <begin position="23"/>
        <end position="114"/>
    </location>
</feature>
<dbReference type="RefSeq" id="WP_305892235.1">
    <property type="nucleotide sequence ID" value="NZ_JAUZVZ010000002.1"/>
</dbReference>